<evidence type="ECO:0000259" key="6">
    <source>
        <dbReference type="PROSITE" id="PS51736"/>
    </source>
</evidence>
<evidence type="ECO:0000256" key="5">
    <source>
        <dbReference type="PIRSR" id="PIRSR606118-50"/>
    </source>
</evidence>
<proteinExistence type="inferred from homology"/>
<comment type="similarity">
    <text evidence="1">Belongs to the site-specific recombinase resolvase family.</text>
</comment>
<dbReference type="InterPro" id="IPR036162">
    <property type="entry name" value="Resolvase-like_N_sf"/>
</dbReference>
<gene>
    <name evidence="7" type="ORF">SAMN04244550_01641</name>
</gene>
<keyword evidence="4" id="KW-0233">DNA recombination</keyword>
<dbReference type="CDD" id="cd03768">
    <property type="entry name" value="SR_ResInv"/>
    <property type="match status" value="1"/>
</dbReference>
<dbReference type="PANTHER" id="PTHR30461">
    <property type="entry name" value="DNA-INVERTASE FROM LAMBDOID PROPHAGE"/>
    <property type="match status" value="1"/>
</dbReference>
<dbReference type="Proteomes" id="UP000183812">
    <property type="component" value="Unassembled WGS sequence"/>
</dbReference>
<dbReference type="InterPro" id="IPR050639">
    <property type="entry name" value="SSR_resolvase"/>
</dbReference>
<evidence type="ECO:0000256" key="1">
    <source>
        <dbReference type="ARBA" id="ARBA00009913"/>
    </source>
</evidence>
<dbReference type="SUPFAM" id="SSF53041">
    <property type="entry name" value="Resolvase-like"/>
    <property type="match status" value="1"/>
</dbReference>
<keyword evidence="3" id="KW-0238">DNA-binding</keyword>
<dbReference type="GO" id="GO:0000150">
    <property type="term" value="F:DNA strand exchange activity"/>
    <property type="evidence" value="ECO:0007669"/>
    <property type="project" value="InterPro"/>
</dbReference>
<reference evidence="7 8" key="1">
    <citation type="submission" date="2016-10" db="EMBL/GenBank/DDBJ databases">
        <authorList>
            <person name="de Groot N.N."/>
        </authorList>
    </citation>
    <scope>NUCLEOTIDE SEQUENCE [LARGE SCALE GENOMIC DNA]</scope>
    <source>
        <strain evidence="8">DSM 938 / 37b4</strain>
    </source>
</reference>
<evidence type="ECO:0000256" key="3">
    <source>
        <dbReference type="ARBA" id="ARBA00023125"/>
    </source>
</evidence>
<evidence type="ECO:0000256" key="4">
    <source>
        <dbReference type="ARBA" id="ARBA00023172"/>
    </source>
</evidence>
<dbReference type="Gene3D" id="3.40.50.1390">
    <property type="entry name" value="Resolvase, N-terminal catalytic domain"/>
    <property type="match status" value="1"/>
</dbReference>
<dbReference type="GO" id="GO:0015074">
    <property type="term" value="P:DNA integration"/>
    <property type="evidence" value="ECO:0007669"/>
    <property type="project" value="UniProtKB-KW"/>
</dbReference>
<dbReference type="PROSITE" id="PS00398">
    <property type="entry name" value="RECOMBINASES_2"/>
    <property type="match status" value="1"/>
</dbReference>
<dbReference type="RefSeq" id="WP_074553498.1">
    <property type="nucleotide sequence ID" value="NZ_CP119563.1"/>
</dbReference>
<accession>A0A1G7I373</accession>
<feature type="domain" description="Resolvase/invertase-type recombinase catalytic" evidence="6">
    <location>
        <begin position="1"/>
        <end position="137"/>
    </location>
</feature>
<name>A0A1G7I373_RHOCA</name>
<dbReference type="GO" id="GO:0003677">
    <property type="term" value="F:DNA binding"/>
    <property type="evidence" value="ECO:0007669"/>
    <property type="project" value="UniProtKB-KW"/>
</dbReference>
<dbReference type="InterPro" id="IPR006118">
    <property type="entry name" value="Recombinase_CS"/>
</dbReference>
<feature type="active site" description="O-(5'-phospho-DNA)-serine intermediate" evidence="5">
    <location>
        <position position="9"/>
    </location>
</feature>
<organism evidence="7 8">
    <name type="scientific">Rhodobacter capsulatus</name>
    <name type="common">Rhodopseudomonas capsulata</name>
    <dbReference type="NCBI Taxonomy" id="1061"/>
    <lineage>
        <taxon>Bacteria</taxon>
        <taxon>Pseudomonadati</taxon>
        <taxon>Pseudomonadota</taxon>
        <taxon>Alphaproteobacteria</taxon>
        <taxon>Rhodobacterales</taxon>
        <taxon>Rhodobacter group</taxon>
        <taxon>Rhodobacter</taxon>
    </lineage>
</organism>
<dbReference type="PANTHER" id="PTHR30461:SF26">
    <property type="entry name" value="RESOLVASE HOMOLOG YNEB"/>
    <property type="match status" value="1"/>
</dbReference>
<sequence length="186" mass="20244">MIVGYARTSTTEQKAGLAAQLRDLAAHGCEKVFQEEVSSVDTDKRLQLEAALDFLREGDVLVVTKLDRLARSVKHLLDITERLAAKGAALRIIGMGIDTGTPNGRLMLTLLGGIAQFEREIMLERQREGIAKAKAEGKYKGRKPTDAGKVDDLRRLIAEEGLSPTEAAKRVGMGRATAYRVIKEGA</sequence>
<dbReference type="EMBL" id="FNAY01000006">
    <property type="protein sequence ID" value="SDF07033.1"/>
    <property type="molecule type" value="Genomic_DNA"/>
</dbReference>
<dbReference type="OrthoDB" id="2290206at2"/>
<dbReference type="Pfam" id="PF00239">
    <property type="entry name" value="Resolvase"/>
    <property type="match status" value="1"/>
</dbReference>
<dbReference type="SMART" id="SM00857">
    <property type="entry name" value="Resolvase"/>
    <property type="match status" value="1"/>
</dbReference>
<keyword evidence="2" id="KW-0229">DNA integration</keyword>
<dbReference type="PROSITE" id="PS51736">
    <property type="entry name" value="RECOMBINASES_3"/>
    <property type="match status" value="1"/>
</dbReference>
<evidence type="ECO:0000313" key="8">
    <source>
        <dbReference type="Proteomes" id="UP000183812"/>
    </source>
</evidence>
<dbReference type="InterPro" id="IPR006119">
    <property type="entry name" value="Resolv_N"/>
</dbReference>
<dbReference type="AlphaFoldDB" id="A0A1G7I373"/>
<evidence type="ECO:0000313" key="7">
    <source>
        <dbReference type="EMBL" id="SDF07033.1"/>
    </source>
</evidence>
<protein>
    <submittedName>
        <fullName evidence="7">Site-specific DNA recombinase</fullName>
    </submittedName>
</protein>
<evidence type="ECO:0000256" key="2">
    <source>
        <dbReference type="ARBA" id="ARBA00022908"/>
    </source>
</evidence>